<dbReference type="SUPFAM" id="SSF47226">
    <property type="entry name" value="Histidine-containing phosphotransfer domain, HPT domain"/>
    <property type="match status" value="1"/>
</dbReference>
<gene>
    <name evidence="3" type="ORF">FEN17_02930</name>
</gene>
<evidence type="ECO:0000313" key="3">
    <source>
        <dbReference type="EMBL" id="TLV02592.1"/>
    </source>
</evidence>
<dbReference type="Pfam" id="PF01627">
    <property type="entry name" value="Hpt"/>
    <property type="match status" value="1"/>
</dbReference>
<reference evidence="3 4" key="1">
    <citation type="submission" date="2019-05" db="EMBL/GenBank/DDBJ databases">
        <authorList>
            <person name="Qu J.-H."/>
        </authorList>
    </citation>
    <scope>NUCLEOTIDE SEQUENCE [LARGE SCALE GENOMIC DNA]</scope>
    <source>
        <strain evidence="3 4">T17</strain>
    </source>
</reference>
<keyword evidence="1" id="KW-0597">Phosphoprotein</keyword>
<evidence type="ECO:0000259" key="2">
    <source>
        <dbReference type="PROSITE" id="PS50894"/>
    </source>
</evidence>
<dbReference type="GO" id="GO:0000160">
    <property type="term" value="P:phosphorelay signal transduction system"/>
    <property type="evidence" value="ECO:0007669"/>
    <property type="project" value="InterPro"/>
</dbReference>
<dbReference type="Gene3D" id="1.20.120.160">
    <property type="entry name" value="HPT domain"/>
    <property type="match status" value="1"/>
</dbReference>
<organism evidence="3 4">
    <name type="scientific">Dyadobacter luticola</name>
    <dbReference type="NCBI Taxonomy" id="1979387"/>
    <lineage>
        <taxon>Bacteria</taxon>
        <taxon>Pseudomonadati</taxon>
        <taxon>Bacteroidota</taxon>
        <taxon>Cytophagia</taxon>
        <taxon>Cytophagales</taxon>
        <taxon>Spirosomataceae</taxon>
        <taxon>Dyadobacter</taxon>
    </lineage>
</organism>
<keyword evidence="4" id="KW-1185">Reference proteome</keyword>
<dbReference type="Proteomes" id="UP000306402">
    <property type="component" value="Unassembled WGS sequence"/>
</dbReference>
<feature type="domain" description="HPt" evidence="2">
    <location>
        <begin position="29"/>
        <end position="123"/>
    </location>
</feature>
<feature type="modified residue" description="Phosphohistidine" evidence="1">
    <location>
        <position position="68"/>
    </location>
</feature>
<dbReference type="InterPro" id="IPR008207">
    <property type="entry name" value="Sig_transdc_His_kin_Hpt_dom"/>
</dbReference>
<accession>A0A5R9L1Z7</accession>
<proteinExistence type="predicted"/>
<evidence type="ECO:0000313" key="4">
    <source>
        <dbReference type="Proteomes" id="UP000306402"/>
    </source>
</evidence>
<dbReference type="InterPro" id="IPR036641">
    <property type="entry name" value="HPT_dom_sf"/>
</dbReference>
<dbReference type="RefSeq" id="WP_138363803.1">
    <property type="nucleotide sequence ID" value="NZ_VCEJ01000002.1"/>
</dbReference>
<comment type="caution">
    <text evidence="3">The sequence shown here is derived from an EMBL/GenBank/DDBJ whole genome shotgun (WGS) entry which is preliminary data.</text>
</comment>
<dbReference type="PROSITE" id="PS50894">
    <property type="entry name" value="HPT"/>
    <property type="match status" value="1"/>
</dbReference>
<dbReference type="OrthoDB" id="959692at2"/>
<dbReference type="AlphaFoldDB" id="A0A5R9L1Z7"/>
<name>A0A5R9L1Z7_9BACT</name>
<dbReference type="GO" id="GO:0004672">
    <property type="term" value="F:protein kinase activity"/>
    <property type="evidence" value="ECO:0007669"/>
    <property type="project" value="UniProtKB-ARBA"/>
</dbReference>
<evidence type="ECO:0000256" key="1">
    <source>
        <dbReference type="PROSITE-ProRule" id="PRU00110"/>
    </source>
</evidence>
<protein>
    <submittedName>
        <fullName evidence="3">Hpt domain-containing protein</fullName>
    </submittedName>
</protein>
<sequence>MDMTDPNNNQADLDSMIDHGYLNEITGGDAELKGELISMFEAETDTQLGNISGASNAGNFDALKQAIHKYRSSLFSVGLLKTAAKYKEIETALKQGGTVSNLSGTLADLERESKVGLTILKNL</sequence>
<dbReference type="EMBL" id="VCEJ01000002">
    <property type="protein sequence ID" value="TLV02592.1"/>
    <property type="molecule type" value="Genomic_DNA"/>
</dbReference>